<dbReference type="InterPro" id="IPR056988">
    <property type="entry name" value="Zn_ribbon_pln"/>
</dbReference>
<feature type="region of interest" description="Disordered" evidence="1">
    <location>
        <begin position="414"/>
        <end position="468"/>
    </location>
</feature>
<dbReference type="PRINTS" id="PR00625">
    <property type="entry name" value="JDOMAIN"/>
</dbReference>
<feature type="compositionally biased region" description="Basic and acidic residues" evidence="1">
    <location>
        <begin position="382"/>
        <end position="392"/>
    </location>
</feature>
<dbReference type="CDD" id="cd06257">
    <property type="entry name" value="DnaJ"/>
    <property type="match status" value="1"/>
</dbReference>
<dbReference type="PANTHER" id="PTHR47374">
    <property type="entry name" value="ENDOSOME ANTIGEN-LIKE PROTEIN, PUTATIVE (DUF3444)-RELATED"/>
    <property type="match status" value="1"/>
</dbReference>
<dbReference type="InterPro" id="IPR024593">
    <property type="entry name" value="DUF3444"/>
</dbReference>
<accession>A0AAQ3L0H8</accession>
<dbReference type="Gene3D" id="1.10.287.110">
    <property type="entry name" value="DnaJ domain"/>
    <property type="match status" value="1"/>
</dbReference>
<dbReference type="EMBL" id="CP136897">
    <property type="protein sequence ID" value="WOL15851.1"/>
    <property type="molecule type" value="Genomic_DNA"/>
</dbReference>
<dbReference type="Pfam" id="PF11926">
    <property type="entry name" value="DUF3444"/>
    <property type="match status" value="2"/>
</dbReference>
<feature type="compositionally biased region" description="Low complexity" evidence="1">
    <location>
        <begin position="792"/>
        <end position="802"/>
    </location>
</feature>
<feature type="region of interest" description="Disordered" evidence="1">
    <location>
        <begin position="724"/>
        <end position="802"/>
    </location>
</feature>
<organism evidence="3 4">
    <name type="scientific">Canna indica</name>
    <name type="common">Indian-shot</name>
    <dbReference type="NCBI Taxonomy" id="4628"/>
    <lineage>
        <taxon>Eukaryota</taxon>
        <taxon>Viridiplantae</taxon>
        <taxon>Streptophyta</taxon>
        <taxon>Embryophyta</taxon>
        <taxon>Tracheophyta</taxon>
        <taxon>Spermatophyta</taxon>
        <taxon>Magnoliopsida</taxon>
        <taxon>Liliopsida</taxon>
        <taxon>Zingiberales</taxon>
        <taxon>Cannaceae</taxon>
        <taxon>Canna</taxon>
    </lineage>
</organism>
<feature type="compositionally biased region" description="Acidic residues" evidence="1">
    <location>
        <begin position="315"/>
        <end position="329"/>
    </location>
</feature>
<dbReference type="PROSITE" id="PS50076">
    <property type="entry name" value="DNAJ_2"/>
    <property type="match status" value="1"/>
</dbReference>
<reference evidence="3 4" key="1">
    <citation type="submission" date="2023-10" db="EMBL/GenBank/DDBJ databases">
        <title>Chromosome-scale genome assembly provides insights into flower coloration mechanisms of Canna indica.</title>
        <authorList>
            <person name="Li C."/>
        </authorList>
    </citation>
    <scope>NUCLEOTIDE SEQUENCE [LARGE SCALE GENOMIC DNA]</scope>
    <source>
        <tissue evidence="3">Flower</tissue>
    </source>
</reference>
<dbReference type="InterPro" id="IPR036869">
    <property type="entry name" value="J_dom_sf"/>
</dbReference>
<feature type="compositionally biased region" description="Polar residues" evidence="1">
    <location>
        <begin position="724"/>
        <end position="734"/>
    </location>
</feature>
<feature type="compositionally biased region" description="Polar residues" evidence="1">
    <location>
        <begin position="341"/>
        <end position="362"/>
    </location>
</feature>
<proteinExistence type="predicted"/>
<feature type="compositionally biased region" description="Basic and acidic residues" evidence="1">
    <location>
        <begin position="771"/>
        <end position="791"/>
    </location>
</feature>
<dbReference type="Pfam" id="PF00226">
    <property type="entry name" value="DnaJ"/>
    <property type="match status" value="1"/>
</dbReference>
<gene>
    <name evidence="3" type="ORF">Cni_G24632</name>
</gene>
<dbReference type="Proteomes" id="UP001327560">
    <property type="component" value="Chromosome 8"/>
</dbReference>
<sequence>MECNKEEAIRAREIAEKKMQNKDFAGARKVAQKAQNLFPGLENISHMLTVCEVHCSADIKVGGEMDWYGILQVEPTADDSSIKKQYRKLALLLHPDKNQFAGAEAAFKLIGEANMILSDKTKRHLYDLKRKVPTRAICRQPAPQMRKSYHDTCTYSAVNLNGMNHQQQQPSAFATAQTFWTICPVCGMRYQYYRSILNKSLRCQNCLKTFIAYDLNANAAPSAASSHQPWNNINPHEQVQVKQGSNINQQTGNSSFTMGFKANATGGPNNDKGGSRNEGKFEKKQPREMKPEKSGKPSTENASKRRGRKFAAESSDSDGSDSDSTDIEDAAINSDDPQVKYFSSSNAPRRSTRLKQNVNYNEVVSEDDDDSINPSSHKKMRHESSHSTDGHKAGYSHVDADEFTSIDDKLKNSYNNDASSRKEQLNGSTRVDIDARGKNEPDIVTEINSGSANLPNIDSSSKASPEHGTFTYPDPEFCDFDQQRHVNKFAVNQIWSVYDNHDGMPRFYALIRQVFQPHFKMRFTWLEHNPLNDAETAWSNEELPVSCGNYVLGSSESTEDHLMFSQVVSCEKGKKKNSFNIYPRKGEIWALFKDWDIRWSSEADNHRLYEYEVIEVLSDFTARAGIAVVPLVKIEGYVSLFIRAKENPYVIPPNEILRFSHNIPSYWLTENEKGLPQGCVELDPACLPINCSESFPSISLGNVTSRVANLNVSCRPGISNVQEMQNGKSQSLSQDGVGGVSDAKQCNASENQKSDAWRHVQNDTKQTQVEIRGKDKLDSRNINDNVSEKENSSATSYSSPATYEYPEPEFHNFDEEKSIENFQRGQIWALYSDIDKFPKYYGWVKKVELDECKVHITWLEACPSSVAEESWLAKGLPISCGTFKVEGDSMVNDNTGIFSHRVETKPNTKNPLVILPKSGDIWAVYKNWSAGWSLSDLENCDYDVVEICERRDVSVKATVLTKVNGYRAVFKHEIGGKSMEIPVGEYLRFSHKIPSFKLSNERGGKLRGCYELDTASVPDILLFSDNE</sequence>
<dbReference type="AlphaFoldDB" id="A0AAQ3L0H8"/>
<name>A0AAQ3L0H8_9LILI</name>
<dbReference type="SUPFAM" id="SSF46565">
    <property type="entry name" value="Chaperone J-domain"/>
    <property type="match status" value="1"/>
</dbReference>
<dbReference type="PANTHER" id="PTHR47374:SF6">
    <property type="entry name" value="ENDOSOME ANTIGEN-LIKE PROTEIN, PUTATIVE (DUF3444)-RELATED"/>
    <property type="match status" value="1"/>
</dbReference>
<evidence type="ECO:0000313" key="4">
    <source>
        <dbReference type="Proteomes" id="UP001327560"/>
    </source>
</evidence>
<feature type="compositionally biased region" description="Polar residues" evidence="1">
    <location>
        <begin position="247"/>
        <end position="257"/>
    </location>
</feature>
<evidence type="ECO:0000259" key="2">
    <source>
        <dbReference type="PROSITE" id="PS50076"/>
    </source>
</evidence>
<dbReference type="GO" id="GO:0005783">
    <property type="term" value="C:endoplasmic reticulum"/>
    <property type="evidence" value="ECO:0007669"/>
    <property type="project" value="UniProtKB-ARBA"/>
</dbReference>
<protein>
    <recommendedName>
        <fullName evidence="2">J domain-containing protein</fullName>
    </recommendedName>
</protein>
<feature type="region of interest" description="Disordered" evidence="1">
    <location>
        <begin position="247"/>
        <end position="395"/>
    </location>
</feature>
<feature type="compositionally biased region" description="Basic and acidic residues" evidence="1">
    <location>
        <begin position="273"/>
        <end position="295"/>
    </location>
</feature>
<feature type="compositionally biased region" description="Basic and acidic residues" evidence="1">
    <location>
        <begin position="431"/>
        <end position="441"/>
    </location>
</feature>
<feature type="compositionally biased region" description="Basic and acidic residues" evidence="1">
    <location>
        <begin position="752"/>
        <end position="762"/>
    </location>
</feature>
<evidence type="ECO:0000256" key="1">
    <source>
        <dbReference type="SAM" id="MobiDB-lite"/>
    </source>
</evidence>
<dbReference type="Pfam" id="PF23551">
    <property type="entry name" value="Zn_ribbon_20"/>
    <property type="match status" value="1"/>
</dbReference>
<evidence type="ECO:0000313" key="3">
    <source>
        <dbReference type="EMBL" id="WOL15851.1"/>
    </source>
</evidence>
<dbReference type="SMART" id="SM00271">
    <property type="entry name" value="DnaJ"/>
    <property type="match status" value="1"/>
</dbReference>
<keyword evidence="4" id="KW-1185">Reference proteome</keyword>
<feature type="domain" description="J" evidence="2">
    <location>
        <begin position="66"/>
        <end position="130"/>
    </location>
</feature>
<dbReference type="InterPro" id="IPR001623">
    <property type="entry name" value="DnaJ_domain"/>
</dbReference>
<feature type="compositionally biased region" description="Polar residues" evidence="1">
    <location>
        <begin position="446"/>
        <end position="463"/>
    </location>
</feature>